<feature type="compositionally biased region" description="Basic and acidic residues" evidence="1">
    <location>
        <begin position="118"/>
        <end position="138"/>
    </location>
</feature>
<feature type="compositionally biased region" description="Basic and acidic residues" evidence="1">
    <location>
        <begin position="726"/>
        <end position="741"/>
    </location>
</feature>
<feature type="chain" id="PRO_5044011959" evidence="2">
    <location>
        <begin position="23"/>
        <end position="897"/>
    </location>
</feature>
<gene>
    <name evidence="3" type="ORF">JTE90_014549</name>
</gene>
<sequence length="897" mass="103034">MANVFRISVVLAIVYLARFILTHELQTEEDRLDFDDFLVIEDSNENTLIQSEDSFEEDDRDVQSNEKVLIQSDDPFHDSQAAWFEEEYFLESNEDNMSDENVPIEFEISWPKEDKYAESNEYDPSKEDLLIKSGDPVRGRTTHQRAWPEEEKIVELNENYPSNDKASFKSRVPFGGRNIHHKAWPKEDKVVNEKNPSNEKVLIQSGAPLRGRTIHHTAWSEEEKIVVSNKEAAEQENVEKNIYDSWYLTKAFNYILSFIYDVEDDGAIVQSTAEDKKQTLKLQNGDFREIVLPQSQNKFDAKTKTLGNLSTYNQDKDSPRGTISAYSGNKDIKRLESESGDFDNDREYVDFEFVETLFEDKDYDQEDEFLNLFEDGRRFGAIQENPRKNIHPNLLKVTENYFQKNNENENMPKIKDKEHFQPSQVSEVNEKEVKVQETRNEAAAINEPTNSIEKPAAEEQSKAINAKPSINSNKKLKGVAVVNFVPIEDKQSNEDFFSQVENQNGEVLPGEKNSSQLELSEINNETTETIAELESYINYGTPGNYDETEFSQDKQKKSDFYTASNNINNKRKENANFDVESSIETTKTQVPQPSLPATESTQTTHDEMRKEDIYIKTKTLDPSTQKHFKLVSSTLVPKNLNKHKEQSFDFYQQVKNDKINLPLESNQESNHEVNTRHTIAQTKNEDPKLSPNVAGDTIVTAEQLNSKQNNETTVAQFQNIKSPRKPTKENGAEHSKSKTDLLRDLYPDFEVQENVASYNETNVAQFQNIKSPRKPTKENGAEHSKSKTDSLRDLYPDLEAQENVASYNYLLDSGEFIRVDGNSQNKVHKNQNNSSLLPVKDEKQDTFGKMTPILSKPAEPIDDQSKPEIFETILEYLYKHSNSTLLLSLREYNSSES</sequence>
<evidence type="ECO:0000256" key="1">
    <source>
        <dbReference type="SAM" id="MobiDB-lite"/>
    </source>
</evidence>
<feature type="compositionally biased region" description="Polar residues" evidence="1">
    <location>
        <begin position="700"/>
        <end position="721"/>
    </location>
</feature>
<feature type="compositionally biased region" description="Basic and acidic residues" evidence="1">
    <location>
        <begin position="775"/>
        <end position="788"/>
    </location>
</feature>
<dbReference type="EMBL" id="JAFNEN010000478">
    <property type="protein sequence ID" value="KAG8182134.1"/>
    <property type="molecule type" value="Genomic_DNA"/>
</dbReference>
<organism evidence="3 4">
    <name type="scientific">Oedothorax gibbosus</name>
    <dbReference type="NCBI Taxonomy" id="931172"/>
    <lineage>
        <taxon>Eukaryota</taxon>
        <taxon>Metazoa</taxon>
        <taxon>Ecdysozoa</taxon>
        <taxon>Arthropoda</taxon>
        <taxon>Chelicerata</taxon>
        <taxon>Arachnida</taxon>
        <taxon>Araneae</taxon>
        <taxon>Araneomorphae</taxon>
        <taxon>Entelegynae</taxon>
        <taxon>Araneoidea</taxon>
        <taxon>Linyphiidae</taxon>
        <taxon>Erigoninae</taxon>
        <taxon>Oedothorax</taxon>
    </lineage>
</organism>
<proteinExistence type="predicted"/>
<keyword evidence="4" id="KW-1185">Reference proteome</keyword>
<feature type="compositionally biased region" description="Polar residues" evidence="1">
    <location>
        <begin position="585"/>
        <end position="603"/>
    </location>
</feature>
<feature type="region of interest" description="Disordered" evidence="1">
    <location>
        <begin position="664"/>
        <end position="741"/>
    </location>
</feature>
<dbReference type="AlphaFoldDB" id="A0AAV6UD56"/>
<evidence type="ECO:0000313" key="3">
    <source>
        <dbReference type="EMBL" id="KAG8182134.1"/>
    </source>
</evidence>
<feature type="region of interest" description="Disordered" evidence="1">
    <location>
        <begin position="766"/>
        <end position="788"/>
    </location>
</feature>
<feature type="signal peptide" evidence="2">
    <location>
        <begin position="1"/>
        <end position="22"/>
    </location>
</feature>
<dbReference type="Proteomes" id="UP000827092">
    <property type="component" value="Unassembled WGS sequence"/>
</dbReference>
<feature type="region of interest" description="Disordered" evidence="1">
    <location>
        <begin position="585"/>
        <end position="607"/>
    </location>
</feature>
<evidence type="ECO:0000313" key="4">
    <source>
        <dbReference type="Proteomes" id="UP000827092"/>
    </source>
</evidence>
<keyword evidence="2" id="KW-0732">Signal</keyword>
<accession>A0AAV6UD56</accession>
<comment type="caution">
    <text evidence="3">The sequence shown here is derived from an EMBL/GenBank/DDBJ whole genome shotgun (WGS) entry which is preliminary data.</text>
</comment>
<protein>
    <submittedName>
        <fullName evidence="3">Uncharacterized protein</fullName>
    </submittedName>
</protein>
<name>A0AAV6UD56_9ARAC</name>
<reference evidence="3 4" key="1">
    <citation type="journal article" date="2022" name="Nat. Ecol. Evol.">
        <title>A masculinizing supergene underlies an exaggerated male reproductive morph in a spider.</title>
        <authorList>
            <person name="Hendrickx F."/>
            <person name="De Corte Z."/>
            <person name="Sonet G."/>
            <person name="Van Belleghem S.M."/>
            <person name="Kostlbacher S."/>
            <person name="Vangestel C."/>
        </authorList>
    </citation>
    <scope>NUCLEOTIDE SEQUENCE [LARGE SCALE GENOMIC DNA]</scope>
    <source>
        <strain evidence="3">W744_W776</strain>
    </source>
</reference>
<evidence type="ECO:0000256" key="2">
    <source>
        <dbReference type="SAM" id="SignalP"/>
    </source>
</evidence>
<feature type="region of interest" description="Disordered" evidence="1">
    <location>
        <begin position="118"/>
        <end position="145"/>
    </location>
</feature>